<dbReference type="SUPFAM" id="SSF54211">
    <property type="entry name" value="Ribosomal protein S5 domain 2-like"/>
    <property type="match status" value="1"/>
</dbReference>
<dbReference type="GO" id="GO:0003924">
    <property type="term" value="F:GTPase activity"/>
    <property type="evidence" value="ECO:0007669"/>
    <property type="project" value="InterPro"/>
</dbReference>
<dbReference type="Gene3D" id="3.30.70.240">
    <property type="match status" value="1"/>
</dbReference>
<dbReference type="Pfam" id="PF00009">
    <property type="entry name" value="GTP_EFTU"/>
    <property type="match status" value="1"/>
</dbReference>
<feature type="non-terminal residue" evidence="6">
    <location>
        <position position="669"/>
    </location>
</feature>
<dbReference type="GO" id="GO:0032790">
    <property type="term" value="P:ribosome disassembly"/>
    <property type="evidence" value="ECO:0007669"/>
    <property type="project" value="TreeGrafter"/>
</dbReference>
<dbReference type="FunFam" id="3.30.230.10:FF:000003">
    <property type="entry name" value="Elongation factor G"/>
    <property type="match status" value="1"/>
</dbReference>
<dbReference type="PANTHER" id="PTHR43261">
    <property type="entry name" value="TRANSLATION ELONGATION FACTOR G-RELATED"/>
    <property type="match status" value="1"/>
</dbReference>
<dbReference type="PRINTS" id="PR00315">
    <property type="entry name" value="ELONGATNFCT"/>
</dbReference>
<dbReference type="Pfam" id="PF22042">
    <property type="entry name" value="EF-G_D2"/>
    <property type="match status" value="1"/>
</dbReference>
<dbReference type="PANTHER" id="PTHR43261:SF7">
    <property type="entry name" value="ELONGATION FACTOR G-LIKE PROTEIN"/>
    <property type="match status" value="1"/>
</dbReference>
<gene>
    <name evidence="6" type="ORF">LCGC14_1924580</name>
</gene>
<keyword evidence="3" id="KW-0342">GTP-binding</keyword>
<dbReference type="CDD" id="cd03713">
    <property type="entry name" value="EFG_mtEFG_C"/>
    <property type="match status" value="1"/>
</dbReference>
<protein>
    <recommendedName>
        <fullName evidence="5">Tr-type G domain-containing protein</fullName>
    </recommendedName>
</protein>
<dbReference type="NCBIfam" id="NF009891">
    <property type="entry name" value="PRK13351.1-1"/>
    <property type="match status" value="1"/>
</dbReference>
<dbReference type="CDD" id="cd04088">
    <property type="entry name" value="EFG_mtEFG_II"/>
    <property type="match status" value="1"/>
</dbReference>
<dbReference type="NCBIfam" id="NF009381">
    <property type="entry name" value="PRK12740.1-5"/>
    <property type="match status" value="1"/>
</dbReference>
<dbReference type="SUPFAM" id="SSF52540">
    <property type="entry name" value="P-loop containing nucleoside triphosphate hydrolases"/>
    <property type="match status" value="1"/>
</dbReference>
<dbReference type="InterPro" id="IPR009000">
    <property type="entry name" value="Transl_B-barrel_sf"/>
</dbReference>
<dbReference type="InterPro" id="IPR000795">
    <property type="entry name" value="T_Tr_GTP-bd_dom"/>
</dbReference>
<proteinExistence type="inferred from homology"/>
<accession>A0A0F9GD68</accession>
<dbReference type="InterPro" id="IPR035647">
    <property type="entry name" value="EFG_III/V"/>
</dbReference>
<dbReference type="FunFam" id="3.30.70.240:FF:000001">
    <property type="entry name" value="Elongation factor G"/>
    <property type="match status" value="1"/>
</dbReference>
<dbReference type="Gene3D" id="3.30.230.10">
    <property type="match status" value="1"/>
</dbReference>
<dbReference type="GO" id="GO:0003746">
    <property type="term" value="F:translation elongation factor activity"/>
    <property type="evidence" value="ECO:0007669"/>
    <property type="project" value="InterPro"/>
</dbReference>
<comment type="caution">
    <text evidence="6">The sequence shown here is derived from an EMBL/GenBank/DDBJ whole genome shotgun (WGS) entry which is preliminary data.</text>
</comment>
<feature type="domain" description="Tr-type G" evidence="5">
    <location>
        <begin position="7"/>
        <end position="278"/>
    </location>
</feature>
<dbReference type="Pfam" id="PF00679">
    <property type="entry name" value="EFG_C"/>
    <property type="match status" value="1"/>
</dbReference>
<dbReference type="Gene3D" id="3.30.70.870">
    <property type="entry name" value="Elongation Factor G (Translational Gtpase), domain 3"/>
    <property type="match status" value="1"/>
</dbReference>
<dbReference type="FunFam" id="3.30.70.870:FF:000002">
    <property type="entry name" value="Translation elongation factor 2"/>
    <property type="match status" value="1"/>
</dbReference>
<dbReference type="CDD" id="cd04170">
    <property type="entry name" value="EF-G_bact"/>
    <property type="match status" value="1"/>
</dbReference>
<dbReference type="FunFam" id="2.40.30.10:FF:000006">
    <property type="entry name" value="Elongation factor G"/>
    <property type="match status" value="1"/>
</dbReference>
<dbReference type="InterPro" id="IPR027417">
    <property type="entry name" value="P-loop_NTPase"/>
</dbReference>
<dbReference type="SUPFAM" id="SSF54980">
    <property type="entry name" value="EF-G C-terminal domain-like"/>
    <property type="match status" value="2"/>
</dbReference>
<feature type="region of interest" description="Disordered" evidence="4">
    <location>
        <begin position="283"/>
        <end position="302"/>
    </location>
</feature>
<dbReference type="Pfam" id="PF03764">
    <property type="entry name" value="EFG_IV"/>
    <property type="match status" value="1"/>
</dbReference>
<dbReference type="InterPro" id="IPR041095">
    <property type="entry name" value="EFG_II"/>
</dbReference>
<evidence type="ECO:0000256" key="1">
    <source>
        <dbReference type="ARBA" id="ARBA00005870"/>
    </source>
</evidence>
<dbReference type="InterPro" id="IPR004540">
    <property type="entry name" value="Transl_elong_EFG/EF2"/>
</dbReference>
<comment type="similarity">
    <text evidence="1">Belongs to the TRAFAC class translation factor GTPase superfamily. Classic translation factor GTPase family. EF-G/EF-2 subfamily.</text>
</comment>
<dbReference type="InterPro" id="IPR005225">
    <property type="entry name" value="Small_GTP-bd"/>
</dbReference>
<dbReference type="InterPro" id="IPR053905">
    <property type="entry name" value="EF-G-like_DII"/>
</dbReference>
<name>A0A0F9GD68_9ZZZZ</name>
<dbReference type="FunFam" id="3.40.50.300:FF:001994">
    <property type="entry name" value="Translation elongation factor G"/>
    <property type="match status" value="1"/>
</dbReference>
<dbReference type="CDD" id="cd16262">
    <property type="entry name" value="EFG_III"/>
    <property type="match status" value="1"/>
</dbReference>
<dbReference type="InterPro" id="IPR009022">
    <property type="entry name" value="EFG_III"/>
</dbReference>
<sequence length="669" mass="72803">MSKVDVEKIRNIAVTGHAKAGKTTLVEAMLHNAGAINRMGKVEDGSTTTDYEPEETDRQISLSSALAFCEWEDHRINIIDTPGFINFLEDTKGSMRAADGVVLMVSALSGVKGETEKVWGFAREMNLPVVAFVNKLDKESADFQIALDGIKGILNTEPMPLQMPIGEAEGFRGVVDLLDMKAYTYTEGKASEGDIPAELKDRAEELRNIMIERVAEADDSLLEKYLEGGELSREEIVSGIKAGTLLKQFVPVTCGAPNLNIGISELLDAVALCLPSPQEMAAANPIKGINPKDESEAERKPSADEPFSAYVFKTIADPFSGKLSFFRMLSGKLSPDSSVLNSSSDSKERIGQIFYLQGKKHENAEALVPGEIAVIAKLKHTSTGDTLCDDSNPIKYEPVKFAEPLISYAIEPKSKADVDKVGTGLHRILEEDSSLDFHMEEETHEMILAGMGQLHLEVTLDKLKRKFGVEVEMKAPKIPYRETIKASADAKHRHKKQSGGKGQYGECSIRVEPKPRGSGYEFENKIVGGSIPRQFIPAVDKGIQAAINAGIYAGFKMVDLKVSLYDGSYHAVDSSEMAFKIAGSMAIKKAVEQAKPIVLEPVMNVVITVPDEFLGTVIGDLNGRRGKVQGMDQIPGTTNQKVIASVPMAEMLTYANHLQSMTAGRGIYT</sequence>
<dbReference type="SMART" id="SM00889">
    <property type="entry name" value="EFG_IV"/>
    <property type="match status" value="1"/>
</dbReference>
<dbReference type="SMART" id="SM00838">
    <property type="entry name" value="EFG_C"/>
    <property type="match status" value="1"/>
</dbReference>
<dbReference type="GO" id="GO:0005525">
    <property type="term" value="F:GTP binding"/>
    <property type="evidence" value="ECO:0007669"/>
    <property type="project" value="UniProtKB-KW"/>
</dbReference>
<dbReference type="NCBIfam" id="TIGR00484">
    <property type="entry name" value="EF-G"/>
    <property type="match status" value="1"/>
</dbReference>
<dbReference type="InterPro" id="IPR014721">
    <property type="entry name" value="Ribsml_uS5_D2-typ_fold_subgr"/>
</dbReference>
<dbReference type="InterPro" id="IPR047872">
    <property type="entry name" value="EFG_IV"/>
</dbReference>
<evidence type="ECO:0000259" key="5">
    <source>
        <dbReference type="PROSITE" id="PS51722"/>
    </source>
</evidence>
<dbReference type="InterPro" id="IPR035649">
    <property type="entry name" value="EFG_V"/>
</dbReference>
<keyword evidence="2" id="KW-0547">Nucleotide-binding</keyword>
<dbReference type="CDD" id="cd01434">
    <property type="entry name" value="EFG_mtEFG1_IV"/>
    <property type="match status" value="1"/>
</dbReference>
<evidence type="ECO:0000313" key="6">
    <source>
        <dbReference type="EMBL" id="KKL88451.1"/>
    </source>
</evidence>
<evidence type="ECO:0000256" key="4">
    <source>
        <dbReference type="SAM" id="MobiDB-lite"/>
    </source>
</evidence>
<dbReference type="Pfam" id="PF14492">
    <property type="entry name" value="EFG_III"/>
    <property type="match status" value="1"/>
</dbReference>
<dbReference type="InterPro" id="IPR000640">
    <property type="entry name" value="EFG_V-like"/>
</dbReference>
<dbReference type="Gene3D" id="2.40.30.10">
    <property type="entry name" value="Translation factors"/>
    <property type="match status" value="1"/>
</dbReference>
<dbReference type="NCBIfam" id="TIGR00231">
    <property type="entry name" value="small_GTP"/>
    <property type="match status" value="1"/>
</dbReference>
<dbReference type="InterPro" id="IPR005517">
    <property type="entry name" value="Transl_elong_EFG/EF2_IV"/>
</dbReference>
<dbReference type="AlphaFoldDB" id="A0A0F9GD68"/>
<evidence type="ECO:0000256" key="3">
    <source>
        <dbReference type="ARBA" id="ARBA00023134"/>
    </source>
</evidence>
<dbReference type="SUPFAM" id="SSF50447">
    <property type="entry name" value="Translation proteins"/>
    <property type="match status" value="1"/>
</dbReference>
<reference evidence="6" key="1">
    <citation type="journal article" date="2015" name="Nature">
        <title>Complex archaea that bridge the gap between prokaryotes and eukaryotes.</title>
        <authorList>
            <person name="Spang A."/>
            <person name="Saw J.H."/>
            <person name="Jorgensen S.L."/>
            <person name="Zaremba-Niedzwiedzka K."/>
            <person name="Martijn J."/>
            <person name="Lind A.E."/>
            <person name="van Eijk R."/>
            <person name="Schleper C."/>
            <person name="Guy L."/>
            <person name="Ettema T.J."/>
        </authorList>
    </citation>
    <scope>NUCLEOTIDE SEQUENCE</scope>
</reference>
<dbReference type="InterPro" id="IPR020568">
    <property type="entry name" value="Ribosomal_Su5_D2-typ_SF"/>
</dbReference>
<organism evidence="6">
    <name type="scientific">marine sediment metagenome</name>
    <dbReference type="NCBI Taxonomy" id="412755"/>
    <lineage>
        <taxon>unclassified sequences</taxon>
        <taxon>metagenomes</taxon>
        <taxon>ecological metagenomes</taxon>
    </lineage>
</organism>
<evidence type="ECO:0000256" key="2">
    <source>
        <dbReference type="ARBA" id="ARBA00022741"/>
    </source>
</evidence>
<dbReference type="Gene3D" id="3.40.50.300">
    <property type="entry name" value="P-loop containing nucleotide triphosphate hydrolases"/>
    <property type="match status" value="1"/>
</dbReference>
<dbReference type="NCBIfam" id="NF009379">
    <property type="entry name" value="PRK12740.1-3"/>
    <property type="match status" value="1"/>
</dbReference>
<feature type="compositionally biased region" description="Basic and acidic residues" evidence="4">
    <location>
        <begin position="290"/>
        <end position="302"/>
    </location>
</feature>
<dbReference type="PROSITE" id="PS51722">
    <property type="entry name" value="G_TR_2"/>
    <property type="match status" value="1"/>
</dbReference>
<dbReference type="EMBL" id="LAZR01020560">
    <property type="protein sequence ID" value="KKL88451.1"/>
    <property type="molecule type" value="Genomic_DNA"/>
</dbReference>
<feature type="region of interest" description="Disordered" evidence="4">
    <location>
        <begin position="487"/>
        <end position="512"/>
    </location>
</feature>